<evidence type="ECO:0000313" key="2">
    <source>
        <dbReference type="EMBL" id="CAG7828080.1"/>
    </source>
</evidence>
<feature type="chain" id="PRO_5035307049" evidence="1">
    <location>
        <begin position="21"/>
        <end position="95"/>
    </location>
</feature>
<feature type="signal peptide" evidence="1">
    <location>
        <begin position="1"/>
        <end position="20"/>
    </location>
</feature>
<gene>
    <name evidence="2" type="ORF">AFUS01_LOCUS38031</name>
</gene>
<protein>
    <submittedName>
        <fullName evidence="2">Uncharacterized protein</fullName>
    </submittedName>
</protein>
<dbReference type="EMBL" id="CAJVCH010546075">
    <property type="protein sequence ID" value="CAG7828080.1"/>
    <property type="molecule type" value="Genomic_DNA"/>
</dbReference>
<keyword evidence="3" id="KW-1185">Reference proteome</keyword>
<sequence>MNKLLVVTALVASLGVYAQAGTDGQLLLDDIELITQSVIKLNDDATKLLATGNLSKGDLNILNKTRTAFSVVLAEGPLLTSVINYFRHINSTAES</sequence>
<proteinExistence type="predicted"/>
<keyword evidence="1" id="KW-0732">Signal</keyword>
<dbReference type="AlphaFoldDB" id="A0A8J2LU46"/>
<evidence type="ECO:0000256" key="1">
    <source>
        <dbReference type="SAM" id="SignalP"/>
    </source>
</evidence>
<reference evidence="2" key="1">
    <citation type="submission" date="2021-06" db="EMBL/GenBank/DDBJ databases">
        <authorList>
            <person name="Hodson N. C."/>
            <person name="Mongue J. A."/>
            <person name="Jaron S. K."/>
        </authorList>
    </citation>
    <scope>NUCLEOTIDE SEQUENCE</scope>
</reference>
<name>A0A8J2LU46_9HEXA</name>
<comment type="caution">
    <text evidence="2">The sequence shown here is derived from an EMBL/GenBank/DDBJ whole genome shotgun (WGS) entry which is preliminary data.</text>
</comment>
<dbReference type="Proteomes" id="UP000708208">
    <property type="component" value="Unassembled WGS sequence"/>
</dbReference>
<evidence type="ECO:0000313" key="3">
    <source>
        <dbReference type="Proteomes" id="UP000708208"/>
    </source>
</evidence>
<accession>A0A8J2LU46</accession>
<organism evidence="2 3">
    <name type="scientific">Allacma fusca</name>
    <dbReference type="NCBI Taxonomy" id="39272"/>
    <lineage>
        <taxon>Eukaryota</taxon>
        <taxon>Metazoa</taxon>
        <taxon>Ecdysozoa</taxon>
        <taxon>Arthropoda</taxon>
        <taxon>Hexapoda</taxon>
        <taxon>Collembola</taxon>
        <taxon>Symphypleona</taxon>
        <taxon>Sminthuridae</taxon>
        <taxon>Allacma</taxon>
    </lineage>
</organism>